<dbReference type="EMBL" id="DSXR01000092">
    <property type="protein sequence ID" value="HGS87776.1"/>
    <property type="molecule type" value="Genomic_DNA"/>
</dbReference>
<dbReference type="PROSITE" id="PS50110">
    <property type="entry name" value="RESPONSE_REGULATORY"/>
    <property type="match status" value="1"/>
</dbReference>
<evidence type="ECO:0000259" key="4">
    <source>
        <dbReference type="PROSITE" id="PS50110"/>
    </source>
</evidence>
<organism evidence="5">
    <name type="scientific">Bellilinea caldifistulae</name>
    <dbReference type="NCBI Taxonomy" id="360411"/>
    <lineage>
        <taxon>Bacteria</taxon>
        <taxon>Bacillati</taxon>
        <taxon>Chloroflexota</taxon>
        <taxon>Anaerolineae</taxon>
        <taxon>Anaerolineales</taxon>
        <taxon>Anaerolineaceae</taxon>
        <taxon>Bellilinea</taxon>
    </lineage>
</organism>
<keyword evidence="2" id="KW-0902">Two-component regulatory system</keyword>
<dbReference type="InterPro" id="IPR011006">
    <property type="entry name" value="CheY-like_superfamily"/>
</dbReference>
<dbReference type="Gene3D" id="3.40.50.2300">
    <property type="match status" value="1"/>
</dbReference>
<dbReference type="InterPro" id="IPR050595">
    <property type="entry name" value="Bact_response_regulator"/>
</dbReference>
<gene>
    <name evidence="5" type="ORF">ENT17_09175</name>
</gene>
<evidence type="ECO:0000256" key="3">
    <source>
        <dbReference type="PROSITE-ProRule" id="PRU00169"/>
    </source>
</evidence>
<dbReference type="GO" id="GO:0000160">
    <property type="term" value="P:phosphorelay signal transduction system"/>
    <property type="evidence" value="ECO:0007669"/>
    <property type="project" value="UniProtKB-KW"/>
</dbReference>
<dbReference type="InterPro" id="IPR001789">
    <property type="entry name" value="Sig_transdc_resp-reg_receiver"/>
</dbReference>
<evidence type="ECO:0000313" key="5">
    <source>
        <dbReference type="EMBL" id="HGS87776.1"/>
    </source>
</evidence>
<keyword evidence="1 3" id="KW-0597">Phosphoprotein</keyword>
<proteinExistence type="predicted"/>
<dbReference type="PANTHER" id="PTHR44591">
    <property type="entry name" value="STRESS RESPONSE REGULATOR PROTEIN 1"/>
    <property type="match status" value="1"/>
</dbReference>
<dbReference type="SUPFAM" id="SSF52172">
    <property type="entry name" value="CheY-like"/>
    <property type="match status" value="1"/>
</dbReference>
<evidence type="ECO:0000256" key="2">
    <source>
        <dbReference type="ARBA" id="ARBA00023012"/>
    </source>
</evidence>
<name>A0A7C4KZW6_9CHLR</name>
<evidence type="ECO:0000256" key="1">
    <source>
        <dbReference type="ARBA" id="ARBA00022553"/>
    </source>
</evidence>
<dbReference type="CDD" id="cd00156">
    <property type="entry name" value="REC"/>
    <property type="match status" value="1"/>
</dbReference>
<feature type="domain" description="Response regulatory" evidence="4">
    <location>
        <begin position="7"/>
        <end position="123"/>
    </location>
</feature>
<feature type="modified residue" description="4-aspartylphosphate" evidence="3">
    <location>
        <position position="56"/>
    </location>
</feature>
<accession>A0A7C4KZW6</accession>
<sequence length="125" mass="13845">MEEQTRRIILLIPDALQRDLAGLALQRAGFEVVMAREAADLPDLLSRYQPQALLLDLFLPAANGLEVLEGLQQAQALQGTLVFVVSRLAFPEVVLRARELGVVDFFVKPLDAQGLAQRIQRALQD</sequence>
<dbReference type="AlphaFoldDB" id="A0A7C4KZW6"/>
<protein>
    <submittedName>
        <fullName evidence="5">Response regulator</fullName>
    </submittedName>
</protein>
<dbReference type="SMART" id="SM00448">
    <property type="entry name" value="REC"/>
    <property type="match status" value="1"/>
</dbReference>
<reference evidence="5" key="1">
    <citation type="journal article" date="2020" name="mSystems">
        <title>Genome- and Community-Level Interaction Insights into Carbon Utilization and Element Cycling Functions of Hydrothermarchaeota in Hydrothermal Sediment.</title>
        <authorList>
            <person name="Zhou Z."/>
            <person name="Liu Y."/>
            <person name="Xu W."/>
            <person name="Pan J."/>
            <person name="Luo Z.H."/>
            <person name="Li M."/>
        </authorList>
    </citation>
    <scope>NUCLEOTIDE SEQUENCE [LARGE SCALE GENOMIC DNA]</scope>
    <source>
        <strain evidence="5">SpSt-556</strain>
    </source>
</reference>
<dbReference type="Pfam" id="PF00072">
    <property type="entry name" value="Response_reg"/>
    <property type="match status" value="1"/>
</dbReference>
<dbReference type="PANTHER" id="PTHR44591:SF14">
    <property type="entry name" value="PROTEIN PILG"/>
    <property type="match status" value="1"/>
</dbReference>
<comment type="caution">
    <text evidence="5">The sequence shown here is derived from an EMBL/GenBank/DDBJ whole genome shotgun (WGS) entry which is preliminary data.</text>
</comment>